<keyword evidence="5 7" id="KW-0548">Nucleotidyltransferase</keyword>
<feature type="compositionally biased region" description="Basic and acidic residues" evidence="8">
    <location>
        <begin position="29"/>
        <end position="47"/>
    </location>
</feature>
<evidence type="ECO:0000256" key="5">
    <source>
        <dbReference type="ARBA" id="ARBA00022695"/>
    </source>
</evidence>
<evidence type="ECO:0000256" key="6">
    <source>
        <dbReference type="ARBA" id="ARBA00023229"/>
    </source>
</evidence>
<sequence>MGPSGDLALGAHGAVRPATNPVARPARAMSDHSTDPADPEHSNELRRPGSAAVLVAAGSSRRMGSIPGRTPSNKTLLEAAGAPLLVHAARALASVVDAVVVVGRADQLGALESTLAEFRVGRVAAVVAGGAERADSVRAGLAAVPASATTVLVHDAARPLVLPLDVARVVDAAREHGAALLVEAMVDTVKHSTDGRFAGRTLDRSELWRAQTPQGFDRERLVALHAAAERAGRRTTDDASLWEEDGGKVALVESGGPNPKVTRPDDLVWVRAVLRARRGRHSDEEE</sequence>
<evidence type="ECO:0000256" key="4">
    <source>
        <dbReference type="ARBA" id="ARBA00022679"/>
    </source>
</evidence>
<keyword evidence="10" id="KW-1185">Reference proteome</keyword>
<evidence type="ECO:0000256" key="8">
    <source>
        <dbReference type="SAM" id="MobiDB-lite"/>
    </source>
</evidence>
<proteinExistence type="inferred from homology"/>
<evidence type="ECO:0000313" key="9">
    <source>
        <dbReference type="EMBL" id="QDU84080.1"/>
    </source>
</evidence>
<comment type="pathway">
    <text evidence="2 7">Isoprenoid biosynthesis; isopentenyl diphosphate biosynthesis via DXP pathway; isopentenyl diphosphate from 1-deoxy-D-xylulose 5-phosphate: step 2/6.</text>
</comment>
<evidence type="ECO:0000256" key="3">
    <source>
        <dbReference type="ARBA" id="ARBA00009789"/>
    </source>
</evidence>
<name>A0A518CXZ4_9BACT</name>
<evidence type="ECO:0000313" key="10">
    <source>
        <dbReference type="Proteomes" id="UP000319342"/>
    </source>
</evidence>
<evidence type="ECO:0000256" key="7">
    <source>
        <dbReference type="HAMAP-Rule" id="MF_00108"/>
    </source>
</evidence>
<dbReference type="SUPFAM" id="SSF53448">
    <property type="entry name" value="Nucleotide-diphospho-sugar transferases"/>
    <property type="match status" value="1"/>
</dbReference>
<dbReference type="InterPro" id="IPR050088">
    <property type="entry name" value="IspD/TarI_cytidylyltransf_bact"/>
</dbReference>
<dbReference type="UniPathway" id="UPA00056">
    <property type="reaction ID" value="UER00093"/>
</dbReference>
<dbReference type="Proteomes" id="UP000319342">
    <property type="component" value="Chromosome"/>
</dbReference>
<feature type="site" description="Transition state stabilizer" evidence="7">
    <location>
        <position position="62"/>
    </location>
</feature>
<feature type="site" description="Transition state stabilizer" evidence="7">
    <location>
        <position position="74"/>
    </location>
</feature>
<protein>
    <recommendedName>
        <fullName evidence="7">2-C-methyl-D-erythritol 4-phosphate cytidylyltransferase</fullName>
        <ecNumber evidence="7">2.7.7.60</ecNumber>
    </recommendedName>
    <alternativeName>
        <fullName evidence="7">4-diphosphocytidyl-2C-methyl-D-erythritol synthase</fullName>
    </alternativeName>
    <alternativeName>
        <fullName evidence="7">MEP cytidylyltransferase</fullName>
        <shortName evidence="7">MCT</shortName>
    </alternativeName>
</protein>
<dbReference type="EC" id="2.7.7.60" evidence="7"/>
<comment type="similarity">
    <text evidence="3 7">Belongs to the IspD/TarI cytidylyltransferase family. IspD subfamily.</text>
</comment>
<dbReference type="Gene3D" id="3.90.550.10">
    <property type="entry name" value="Spore Coat Polysaccharide Biosynthesis Protein SpsA, Chain A"/>
    <property type="match status" value="1"/>
</dbReference>
<keyword evidence="6 7" id="KW-0414">Isoprene biosynthesis</keyword>
<dbReference type="EMBL" id="CP036290">
    <property type="protein sequence ID" value="QDU84080.1"/>
    <property type="molecule type" value="Genomic_DNA"/>
</dbReference>
<comment type="function">
    <text evidence="7">Catalyzes the formation of 4-diphosphocytidyl-2-C-methyl-D-erythritol from CTP and 2-C-methyl-D-erythritol 4-phosphate (MEP).</text>
</comment>
<organism evidence="9 10">
    <name type="scientific">Rohdeia mirabilis</name>
    <dbReference type="NCBI Taxonomy" id="2528008"/>
    <lineage>
        <taxon>Bacteria</taxon>
        <taxon>Pseudomonadati</taxon>
        <taxon>Planctomycetota</taxon>
        <taxon>Planctomycetia</taxon>
        <taxon>Planctomycetia incertae sedis</taxon>
        <taxon>Rohdeia</taxon>
    </lineage>
</organism>
<dbReference type="Pfam" id="PF01128">
    <property type="entry name" value="IspD"/>
    <property type="match status" value="1"/>
</dbReference>
<dbReference type="InterPro" id="IPR034683">
    <property type="entry name" value="IspD/TarI"/>
</dbReference>
<evidence type="ECO:0000256" key="1">
    <source>
        <dbReference type="ARBA" id="ARBA00001282"/>
    </source>
</evidence>
<reference evidence="9 10" key="1">
    <citation type="submission" date="2019-02" db="EMBL/GenBank/DDBJ databases">
        <title>Deep-cultivation of Planctomycetes and their phenomic and genomic characterization uncovers novel biology.</title>
        <authorList>
            <person name="Wiegand S."/>
            <person name="Jogler M."/>
            <person name="Boedeker C."/>
            <person name="Pinto D."/>
            <person name="Vollmers J."/>
            <person name="Rivas-Marin E."/>
            <person name="Kohn T."/>
            <person name="Peeters S.H."/>
            <person name="Heuer A."/>
            <person name="Rast P."/>
            <person name="Oberbeckmann S."/>
            <person name="Bunk B."/>
            <person name="Jeske O."/>
            <person name="Meyerdierks A."/>
            <person name="Storesund J.E."/>
            <person name="Kallscheuer N."/>
            <person name="Luecker S."/>
            <person name="Lage O.M."/>
            <person name="Pohl T."/>
            <person name="Merkel B.J."/>
            <person name="Hornburger P."/>
            <person name="Mueller R.-W."/>
            <person name="Bruemmer F."/>
            <person name="Labrenz M."/>
            <person name="Spormann A.M."/>
            <person name="Op den Camp H."/>
            <person name="Overmann J."/>
            <person name="Amann R."/>
            <person name="Jetten M.S.M."/>
            <person name="Mascher T."/>
            <person name="Medema M.H."/>
            <person name="Devos D.P."/>
            <person name="Kaster A.-K."/>
            <person name="Ovreas L."/>
            <person name="Rohde M."/>
            <person name="Galperin M.Y."/>
            <person name="Jogler C."/>
        </authorList>
    </citation>
    <scope>NUCLEOTIDE SEQUENCE [LARGE SCALE GENOMIC DNA]</scope>
    <source>
        <strain evidence="9 10">Pla163</strain>
    </source>
</reference>
<dbReference type="InterPro" id="IPR001228">
    <property type="entry name" value="IspD"/>
</dbReference>
<dbReference type="NCBIfam" id="TIGR00453">
    <property type="entry name" value="ispD"/>
    <property type="match status" value="1"/>
</dbReference>
<dbReference type="HAMAP" id="MF_00108">
    <property type="entry name" value="IspD"/>
    <property type="match status" value="1"/>
</dbReference>
<dbReference type="PANTHER" id="PTHR32125:SF4">
    <property type="entry name" value="2-C-METHYL-D-ERYTHRITOL 4-PHOSPHATE CYTIDYLYLTRANSFERASE, CHLOROPLASTIC"/>
    <property type="match status" value="1"/>
</dbReference>
<accession>A0A518CXZ4</accession>
<dbReference type="AlphaFoldDB" id="A0A518CXZ4"/>
<dbReference type="PANTHER" id="PTHR32125">
    <property type="entry name" value="2-C-METHYL-D-ERYTHRITOL 4-PHOSPHATE CYTIDYLYLTRANSFERASE, CHLOROPLASTIC"/>
    <property type="match status" value="1"/>
</dbReference>
<feature type="region of interest" description="Disordered" evidence="8">
    <location>
        <begin position="1"/>
        <end position="49"/>
    </location>
</feature>
<feature type="site" description="Positions MEP for the nucleophilic attack" evidence="7">
    <location>
        <position position="204"/>
    </location>
</feature>
<feature type="site" description="Positions MEP for the nucleophilic attack" evidence="7">
    <location>
        <position position="260"/>
    </location>
</feature>
<comment type="catalytic activity">
    <reaction evidence="1 7">
        <text>2-C-methyl-D-erythritol 4-phosphate + CTP + H(+) = 4-CDP-2-C-methyl-D-erythritol + diphosphate</text>
        <dbReference type="Rhea" id="RHEA:13429"/>
        <dbReference type="ChEBI" id="CHEBI:15378"/>
        <dbReference type="ChEBI" id="CHEBI:33019"/>
        <dbReference type="ChEBI" id="CHEBI:37563"/>
        <dbReference type="ChEBI" id="CHEBI:57823"/>
        <dbReference type="ChEBI" id="CHEBI:58262"/>
        <dbReference type="EC" id="2.7.7.60"/>
    </reaction>
</comment>
<dbReference type="GO" id="GO:0019288">
    <property type="term" value="P:isopentenyl diphosphate biosynthetic process, methylerythritol 4-phosphate pathway"/>
    <property type="evidence" value="ECO:0007669"/>
    <property type="project" value="UniProtKB-UniRule"/>
</dbReference>
<dbReference type="InterPro" id="IPR018294">
    <property type="entry name" value="ISPD_synthase_CS"/>
</dbReference>
<evidence type="ECO:0000256" key="2">
    <source>
        <dbReference type="ARBA" id="ARBA00004787"/>
    </source>
</evidence>
<dbReference type="InterPro" id="IPR029044">
    <property type="entry name" value="Nucleotide-diphossugar_trans"/>
</dbReference>
<dbReference type="CDD" id="cd02516">
    <property type="entry name" value="CDP-ME_synthetase"/>
    <property type="match status" value="1"/>
</dbReference>
<keyword evidence="4 7" id="KW-0808">Transferase</keyword>
<gene>
    <name evidence="7 9" type="primary">ispD</name>
    <name evidence="9" type="ORF">Pla163_11820</name>
</gene>
<dbReference type="GO" id="GO:0050518">
    <property type="term" value="F:2-C-methyl-D-erythritol 4-phosphate cytidylyltransferase activity"/>
    <property type="evidence" value="ECO:0007669"/>
    <property type="project" value="UniProtKB-UniRule"/>
</dbReference>
<dbReference type="PROSITE" id="PS01295">
    <property type="entry name" value="ISPD"/>
    <property type="match status" value="1"/>
</dbReference>